<organism evidence="4 5">
    <name type="scientific">Vagococcus entomophilus</name>
    <dbReference type="NCBI Taxonomy" id="1160095"/>
    <lineage>
        <taxon>Bacteria</taxon>
        <taxon>Bacillati</taxon>
        <taxon>Bacillota</taxon>
        <taxon>Bacilli</taxon>
        <taxon>Lactobacillales</taxon>
        <taxon>Enterococcaceae</taxon>
        <taxon>Vagococcus</taxon>
    </lineage>
</organism>
<evidence type="ECO:0008006" key="6">
    <source>
        <dbReference type="Google" id="ProtNLM"/>
    </source>
</evidence>
<comment type="caution">
    <text evidence="4">The sequence shown here is derived from an EMBL/GenBank/DDBJ whole genome shotgun (WGS) entry which is preliminary data.</text>
</comment>
<dbReference type="RefSeq" id="WP_126823317.1">
    <property type="nucleotide sequence ID" value="NZ_JBHLWU010000001.1"/>
</dbReference>
<keyword evidence="3" id="KW-0732">Signal</keyword>
<feature type="chain" id="PRO_5019580689" description="Gram-positive cocci surface proteins LPxTG domain-containing protein" evidence="3">
    <location>
        <begin position="26"/>
        <end position="116"/>
    </location>
</feature>
<keyword evidence="2" id="KW-0472">Membrane</keyword>
<feature type="transmembrane region" description="Helical" evidence="2">
    <location>
        <begin position="88"/>
        <end position="108"/>
    </location>
</feature>
<protein>
    <recommendedName>
        <fullName evidence="6">Gram-positive cocci surface proteins LPxTG domain-containing protein</fullName>
    </recommendedName>
</protein>
<dbReference type="AlphaFoldDB" id="A0A430AKG7"/>
<keyword evidence="2" id="KW-1133">Transmembrane helix</keyword>
<sequence>MKKKLIFLMVLIACTGSLFGSQVKAAETKNYDSKGVTDFFGTYEYPKETPASSDTDETRDKNGWGQSGNETNQRKQLMIIPRTGDQPIIMNILLSSLLFVLSAVLVLCKKKRNVYK</sequence>
<evidence type="ECO:0000256" key="3">
    <source>
        <dbReference type="SAM" id="SignalP"/>
    </source>
</evidence>
<evidence type="ECO:0000313" key="4">
    <source>
        <dbReference type="EMBL" id="RSU08586.1"/>
    </source>
</evidence>
<name>A0A430AKG7_9ENTE</name>
<reference evidence="4 5" key="1">
    <citation type="submission" date="2017-05" db="EMBL/GenBank/DDBJ databases">
        <title>Vagococcus spp. assemblies.</title>
        <authorList>
            <person name="Gulvik C.A."/>
        </authorList>
    </citation>
    <scope>NUCLEOTIDE SEQUENCE [LARGE SCALE GENOMIC DNA]</scope>
    <source>
        <strain evidence="4 5">DSM 24756</strain>
    </source>
</reference>
<evidence type="ECO:0000256" key="1">
    <source>
        <dbReference type="SAM" id="MobiDB-lite"/>
    </source>
</evidence>
<feature type="region of interest" description="Disordered" evidence="1">
    <location>
        <begin position="47"/>
        <end position="70"/>
    </location>
</feature>
<evidence type="ECO:0000313" key="5">
    <source>
        <dbReference type="Proteomes" id="UP000288669"/>
    </source>
</evidence>
<accession>A0A430AKG7</accession>
<keyword evidence="2" id="KW-0812">Transmembrane</keyword>
<proteinExistence type="predicted"/>
<feature type="signal peptide" evidence="3">
    <location>
        <begin position="1"/>
        <end position="25"/>
    </location>
</feature>
<evidence type="ECO:0000256" key="2">
    <source>
        <dbReference type="SAM" id="Phobius"/>
    </source>
</evidence>
<dbReference type="NCBIfam" id="TIGR01167">
    <property type="entry name" value="LPXTG_anchor"/>
    <property type="match status" value="1"/>
</dbReference>
<keyword evidence="5" id="KW-1185">Reference proteome</keyword>
<dbReference type="EMBL" id="NGJZ01000001">
    <property type="protein sequence ID" value="RSU08586.1"/>
    <property type="molecule type" value="Genomic_DNA"/>
</dbReference>
<dbReference type="Proteomes" id="UP000288669">
    <property type="component" value="Unassembled WGS sequence"/>
</dbReference>
<gene>
    <name evidence="4" type="ORF">CBF30_04975</name>
</gene>